<accession>A0A7X4LMY2</accession>
<dbReference type="GO" id="GO:0005886">
    <property type="term" value="C:plasma membrane"/>
    <property type="evidence" value="ECO:0007669"/>
    <property type="project" value="TreeGrafter"/>
</dbReference>
<keyword evidence="3" id="KW-1185">Reference proteome</keyword>
<keyword evidence="1" id="KW-0812">Transmembrane</keyword>
<dbReference type="NCBIfam" id="NF007781">
    <property type="entry name" value="PRK10472.1"/>
    <property type="match status" value="1"/>
</dbReference>
<evidence type="ECO:0000313" key="3">
    <source>
        <dbReference type="Proteomes" id="UP000462621"/>
    </source>
</evidence>
<feature type="transmembrane region" description="Helical" evidence="1">
    <location>
        <begin position="57"/>
        <end position="76"/>
    </location>
</feature>
<feature type="transmembrane region" description="Helical" evidence="1">
    <location>
        <begin position="5"/>
        <end position="22"/>
    </location>
</feature>
<feature type="transmembrane region" description="Helical" evidence="1">
    <location>
        <begin position="233"/>
        <end position="256"/>
    </location>
</feature>
<keyword evidence="1" id="KW-0472">Membrane</keyword>
<dbReference type="InterPro" id="IPR003474">
    <property type="entry name" value="Glcn_transporter"/>
</dbReference>
<feature type="transmembrane region" description="Helical" evidence="1">
    <location>
        <begin position="145"/>
        <end position="169"/>
    </location>
</feature>
<dbReference type="NCBIfam" id="TIGR00791">
    <property type="entry name" value="gntP"/>
    <property type="match status" value="1"/>
</dbReference>
<comment type="caution">
    <text evidence="2">The sequence shown here is derived from an EMBL/GenBank/DDBJ whole genome shotgun (WGS) entry which is preliminary data.</text>
</comment>
<organism evidence="2 3">
    <name type="scientific">Vibrio eleionomae</name>
    <dbReference type="NCBI Taxonomy" id="2653505"/>
    <lineage>
        <taxon>Bacteria</taxon>
        <taxon>Pseudomonadati</taxon>
        <taxon>Pseudomonadota</taxon>
        <taxon>Gammaproteobacteria</taxon>
        <taxon>Vibrionales</taxon>
        <taxon>Vibrionaceae</taxon>
        <taxon>Vibrio</taxon>
    </lineage>
</organism>
<dbReference type="Proteomes" id="UP000462621">
    <property type="component" value="Unassembled WGS sequence"/>
</dbReference>
<feature type="transmembrane region" description="Helical" evidence="1">
    <location>
        <begin position="268"/>
        <end position="288"/>
    </location>
</feature>
<dbReference type="PANTHER" id="PTHR30354:SF8">
    <property type="entry name" value="LOW-AFFINITY GLUCONATE TRANSPORTER"/>
    <property type="match status" value="1"/>
</dbReference>
<name>A0A7X4LMY2_9VIBR</name>
<feature type="transmembrane region" description="Helical" evidence="1">
    <location>
        <begin position="300"/>
        <end position="321"/>
    </location>
</feature>
<dbReference type="Pfam" id="PF02447">
    <property type="entry name" value="GntP_permease"/>
    <property type="match status" value="1"/>
</dbReference>
<reference evidence="2 3" key="1">
    <citation type="submission" date="2019-10" db="EMBL/GenBank/DDBJ databases">
        <title>Vibrio sp. nov. isolated from a shrimp pond.</title>
        <authorList>
            <person name="Gomez-Gil B."/>
            <person name="Enciso-Ibarra J."/>
            <person name="Enciso-Ibarra K."/>
            <person name="Bolan-Mejia C."/>
        </authorList>
    </citation>
    <scope>NUCLEOTIDE SEQUENCE [LARGE SCALE GENOMIC DNA]</scope>
    <source>
        <strain evidence="2 3">CAIM 722</strain>
    </source>
</reference>
<feature type="transmembrane region" description="Helical" evidence="1">
    <location>
        <begin position="341"/>
        <end position="374"/>
    </location>
</feature>
<keyword evidence="1" id="KW-1133">Transmembrane helix</keyword>
<feature type="transmembrane region" description="Helical" evidence="1">
    <location>
        <begin position="103"/>
        <end position="133"/>
    </location>
</feature>
<feature type="transmembrane region" description="Helical" evidence="1">
    <location>
        <begin position="28"/>
        <end position="45"/>
    </location>
</feature>
<feature type="transmembrane region" description="Helical" evidence="1">
    <location>
        <begin position="425"/>
        <end position="449"/>
    </location>
</feature>
<feature type="transmembrane region" description="Helical" evidence="1">
    <location>
        <begin position="175"/>
        <end position="197"/>
    </location>
</feature>
<dbReference type="EMBL" id="WEKT01000041">
    <property type="protein sequence ID" value="MZI94948.1"/>
    <property type="molecule type" value="Genomic_DNA"/>
</dbReference>
<sequence length="450" mass="47220">MSDMYLIWTAVGSILLLLFLVMKARLHAVIALILVSMVAGIATGMSPADINKTIQEGMAGTLGFIAVVVSLGSMFGRVMEQTGALDVIGQTLVRKVGQKYTPWAVGLTGLICALPLFFDVAVVLLIGLVFATARRGGGTVTANGCALLAGIAACQAYLIPTAGPILVASQLGADFGYVIPFGILAAVPAMILAGPIYGNWISKRVEMPLPPLKGKECAGECASDQEIPPTFGLALGLILLPLIMIGLKSIALHFIASTSPMYAWFEFIGHPFTAILVACFMAFYLLGFRRGLSKQEVMDICSSALQPAGVIILVTGAGGVFKQVLVDSGVGQAVGDFLAQYDLSVVVLAFLFAGFVRVIQGSATVAMLTAVGLIQPMLEPMHLSGAELAVVTIAIGGGAKLLSHVNDSGFWLANRYLNLTEKQTLQTWTVTDTIVGLTGFCVALVIFSFI</sequence>
<dbReference type="RefSeq" id="WP_161157426.1">
    <property type="nucleotide sequence ID" value="NZ_WEKT01000041.1"/>
</dbReference>
<dbReference type="AlphaFoldDB" id="A0A7X4LMY2"/>
<proteinExistence type="predicted"/>
<evidence type="ECO:0000256" key="1">
    <source>
        <dbReference type="SAM" id="Phobius"/>
    </source>
</evidence>
<dbReference type="GO" id="GO:0015128">
    <property type="term" value="F:gluconate transmembrane transporter activity"/>
    <property type="evidence" value="ECO:0007669"/>
    <property type="project" value="InterPro"/>
</dbReference>
<gene>
    <name evidence="2" type="primary">gntU</name>
    <name evidence="2" type="ORF">F9817_17360</name>
</gene>
<dbReference type="PIRSF" id="PIRSF002746">
    <property type="entry name" value="Gluconate_transporter"/>
    <property type="match status" value="1"/>
</dbReference>
<feature type="transmembrane region" description="Helical" evidence="1">
    <location>
        <begin position="386"/>
        <end position="405"/>
    </location>
</feature>
<evidence type="ECO:0000313" key="2">
    <source>
        <dbReference type="EMBL" id="MZI94948.1"/>
    </source>
</evidence>
<dbReference type="PANTHER" id="PTHR30354">
    <property type="entry name" value="GNT FAMILY GLUCONATE TRANSPORTER"/>
    <property type="match status" value="1"/>
</dbReference>
<protein>
    <submittedName>
        <fullName evidence="2">Gluconate transporter</fullName>
    </submittedName>
</protein>